<gene>
    <name evidence="2" type="ORF">KDU71_07470</name>
</gene>
<feature type="compositionally biased region" description="Basic and acidic residues" evidence="1">
    <location>
        <begin position="47"/>
        <end position="63"/>
    </location>
</feature>
<name>A0A941IWP5_9BACT</name>
<sequence>MEGVAADFSKTITEEAQIETVLTDGVISSLKFSAQFAQTEGDRRVNDGLKAWREKHNLDENGKPIESPTPPKPGDDKNVPDWAKGLIEKVDQMATTQESITKSQKSAQALETVKAQLKEKGVPDKFLDTYAKQVDLEAEDLNASVEAAYNSYDTLQKGIKAELIESGDYKPSGGSATEETTTESIKTWSPS</sequence>
<evidence type="ECO:0000313" key="3">
    <source>
        <dbReference type="Proteomes" id="UP000679220"/>
    </source>
</evidence>
<organism evidence="2 3">
    <name type="scientific">Carboxylicivirga sediminis</name>
    <dbReference type="NCBI Taxonomy" id="2006564"/>
    <lineage>
        <taxon>Bacteria</taxon>
        <taxon>Pseudomonadati</taxon>
        <taxon>Bacteroidota</taxon>
        <taxon>Bacteroidia</taxon>
        <taxon>Marinilabiliales</taxon>
        <taxon>Marinilabiliaceae</taxon>
        <taxon>Carboxylicivirga</taxon>
    </lineage>
</organism>
<protein>
    <submittedName>
        <fullName evidence="2">Uncharacterized protein</fullName>
    </submittedName>
</protein>
<accession>A0A941IWP5</accession>
<comment type="caution">
    <text evidence="2">The sequence shown here is derived from an EMBL/GenBank/DDBJ whole genome shotgun (WGS) entry which is preliminary data.</text>
</comment>
<keyword evidence="3" id="KW-1185">Reference proteome</keyword>
<dbReference type="AlphaFoldDB" id="A0A941IWP5"/>
<evidence type="ECO:0000313" key="2">
    <source>
        <dbReference type="EMBL" id="MBR8535395.1"/>
    </source>
</evidence>
<evidence type="ECO:0000256" key="1">
    <source>
        <dbReference type="SAM" id="MobiDB-lite"/>
    </source>
</evidence>
<feature type="region of interest" description="Disordered" evidence="1">
    <location>
        <begin position="47"/>
        <end position="81"/>
    </location>
</feature>
<proteinExistence type="predicted"/>
<feature type="region of interest" description="Disordered" evidence="1">
    <location>
        <begin position="164"/>
        <end position="191"/>
    </location>
</feature>
<dbReference type="Proteomes" id="UP000679220">
    <property type="component" value="Unassembled WGS sequence"/>
</dbReference>
<reference evidence="2" key="2">
    <citation type="submission" date="2021-04" db="EMBL/GenBank/DDBJ databases">
        <authorList>
            <person name="Zhang T."/>
            <person name="Zhang Y."/>
            <person name="Lu D."/>
            <person name="Zuo D."/>
            <person name="Du Z."/>
        </authorList>
    </citation>
    <scope>NUCLEOTIDE SEQUENCE</scope>
    <source>
        <strain evidence="2">JR1</strain>
    </source>
</reference>
<dbReference type="EMBL" id="JAGTAR010000009">
    <property type="protein sequence ID" value="MBR8535395.1"/>
    <property type="molecule type" value="Genomic_DNA"/>
</dbReference>
<dbReference type="RefSeq" id="WP_212189301.1">
    <property type="nucleotide sequence ID" value="NZ_JAGTAR010000009.1"/>
</dbReference>
<reference evidence="2" key="1">
    <citation type="journal article" date="2018" name="Int. J. Syst. Evol. Microbiol.">
        <title>Carboxylicivirga sediminis sp. nov., isolated from coastal sediment.</title>
        <authorList>
            <person name="Wang F.Q."/>
            <person name="Ren L.H."/>
            <person name="Zou R.J."/>
            <person name="Sun Y.Z."/>
            <person name="Liu X.J."/>
            <person name="Jiang F."/>
            <person name="Liu L.J."/>
        </authorList>
    </citation>
    <scope>NUCLEOTIDE SEQUENCE</scope>
    <source>
        <strain evidence="2">JR1</strain>
    </source>
</reference>